<dbReference type="Pfam" id="PF03460">
    <property type="entry name" value="NIR_SIR_ferr"/>
    <property type="match status" value="1"/>
</dbReference>
<keyword evidence="9" id="KW-1185">Reference proteome</keyword>
<evidence type="ECO:0000313" key="9">
    <source>
        <dbReference type="Proteomes" id="UP001499882"/>
    </source>
</evidence>
<keyword evidence="4" id="KW-0560">Oxidoreductase</keyword>
<comment type="caution">
    <text evidence="8">The sequence shown here is derived from an EMBL/GenBank/DDBJ whole genome shotgun (WGS) entry which is preliminary data.</text>
</comment>
<proteinExistence type="predicted"/>
<evidence type="ECO:0000313" key="8">
    <source>
        <dbReference type="EMBL" id="GAA4744499.1"/>
    </source>
</evidence>
<evidence type="ECO:0000256" key="5">
    <source>
        <dbReference type="ARBA" id="ARBA00023004"/>
    </source>
</evidence>
<organism evidence="8 9">
    <name type="scientific">Nocardioides endophyticus</name>
    <dbReference type="NCBI Taxonomy" id="1353775"/>
    <lineage>
        <taxon>Bacteria</taxon>
        <taxon>Bacillati</taxon>
        <taxon>Actinomycetota</taxon>
        <taxon>Actinomycetes</taxon>
        <taxon>Propionibacteriales</taxon>
        <taxon>Nocardioidaceae</taxon>
        <taxon>Nocardioides</taxon>
    </lineage>
</organism>
<keyword evidence="3" id="KW-0479">Metal-binding</keyword>
<dbReference type="SUPFAM" id="SSF55124">
    <property type="entry name" value="Nitrite/Sulfite reductase N-terminal domain-like"/>
    <property type="match status" value="1"/>
</dbReference>
<dbReference type="PANTHER" id="PTHR32439">
    <property type="entry name" value="FERREDOXIN--NITRITE REDUCTASE, CHLOROPLASTIC"/>
    <property type="match status" value="1"/>
</dbReference>
<evidence type="ECO:0000256" key="4">
    <source>
        <dbReference type="ARBA" id="ARBA00023002"/>
    </source>
</evidence>
<dbReference type="SUPFAM" id="SSF56014">
    <property type="entry name" value="Nitrite and sulphite reductase 4Fe-4S domain-like"/>
    <property type="match status" value="1"/>
</dbReference>
<keyword evidence="2" id="KW-0349">Heme</keyword>
<name>A0ABP8Z2C0_9ACTN</name>
<evidence type="ECO:0000256" key="3">
    <source>
        <dbReference type="ARBA" id="ARBA00022723"/>
    </source>
</evidence>
<dbReference type="Proteomes" id="UP001499882">
    <property type="component" value="Unassembled WGS sequence"/>
</dbReference>
<keyword evidence="6" id="KW-0411">Iron-sulfur</keyword>
<keyword evidence="1" id="KW-0004">4Fe-4S</keyword>
<dbReference type="Gene3D" id="3.90.480.20">
    <property type="match status" value="1"/>
</dbReference>
<sequence>MTNTRTRADQCPGVFRPWAAADGNLVRLRLAGGLLPAGSLRALSELATAYGDGDVHVTGRANLQLRGLGEITPEIVAAIEATGLLPSRTHELARNLMTSPQTGLAGGRADLRPLVAELDRLLCADPLLAGLPGRFLFVLDDGRGDLLDRPVDLGLVTLDDRSAQLVVGGRWGAVVPLTDAAPRLVALARSFLQTRTTEWHVSELIAPLTPVLPPDRLIPPATHALPYGTVPGGEHVPAPDGIVDPALGDLDVDLVVTPWRGVLVPA</sequence>
<reference evidence="9" key="1">
    <citation type="journal article" date="2019" name="Int. J. Syst. Evol. Microbiol.">
        <title>The Global Catalogue of Microorganisms (GCM) 10K type strain sequencing project: providing services to taxonomists for standard genome sequencing and annotation.</title>
        <authorList>
            <consortium name="The Broad Institute Genomics Platform"/>
            <consortium name="The Broad Institute Genome Sequencing Center for Infectious Disease"/>
            <person name="Wu L."/>
            <person name="Ma J."/>
        </authorList>
    </citation>
    <scope>NUCLEOTIDE SEQUENCE [LARGE SCALE GENOMIC DNA]</scope>
    <source>
        <strain evidence="9">JCM 18532</strain>
    </source>
</reference>
<feature type="domain" description="Nitrite/Sulfite reductase ferredoxin-like" evidence="7">
    <location>
        <begin position="24"/>
        <end position="70"/>
    </location>
</feature>
<evidence type="ECO:0000259" key="7">
    <source>
        <dbReference type="Pfam" id="PF03460"/>
    </source>
</evidence>
<dbReference type="RefSeq" id="WP_345527777.1">
    <property type="nucleotide sequence ID" value="NZ_BAABKN010000019.1"/>
</dbReference>
<accession>A0ABP8Z2C0</accession>
<dbReference type="EMBL" id="BAABKN010000019">
    <property type="protein sequence ID" value="GAA4744499.1"/>
    <property type="molecule type" value="Genomic_DNA"/>
</dbReference>
<dbReference type="InterPro" id="IPR051329">
    <property type="entry name" value="NIR_SIR_4Fe-4S"/>
</dbReference>
<keyword evidence="5" id="KW-0408">Iron</keyword>
<dbReference type="InterPro" id="IPR045854">
    <property type="entry name" value="NO2/SO3_Rdtase_4Fe4S_sf"/>
</dbReference>
<gene>
    <name evidence="8" type="ORF">GCM10023350_31510</name>
</gene>
<protein>
    <recommendedName>
        <fullName evidence="7">Nitrite/Sulfite reductase ferredoxin-like domain-containing protein</fullName>
    </recommendedName>
</protein>
<evidence type="ECO:0000256" key="6">
    <source>
        <dbReference type="ARBA" id="ARBA00023014"/>
    </source>
</evidence>
<dbReference type="PANTHER" id="PTHR32439:SF9">
    <property type="entry name" value="BLR3264 PROTEIN"/>
    <property type="match status" value="1"/>
</dbReference>
<dbReference type="InterPro" id="IPR005117">
    <property type="entry name" value="NiRdtase/SiRdtase_haem-b_fer"/>
</dbReference>
<evidence type="ECO:0000256" key="2">
    <source>
        <dbReference type="ARBA" id="ARBA00022617"/>
    </source>
</evidence>
<evidence type="ECO:0000256" key="1">
    <source>
        <dbReference type="ARBA" id="ARBA00022485"/>
    </source>
</evidence>
<dbReference type="InterPro" id="IPR036136">
    <property type="entry name" value="Nit/Sulf_reduc_fer-like_dom_sf"/>
</dbReference>